<feature type="region of interest" description="Disordered" evidence="1">
    <location>
        <begin position="470"/>
        <end position="502"/>
    </location>
</feature>
<feature type="domain" description="Hydantoinase B/oxoprolinase" evidence="2">
    <location>
        <begin position="6"/>
        <end position="519"/>
    </location>
</feature>
<evidence type="ECO:0000313" key="4">
    <source>
        <dbReference type="Proteomes" id="UP000207598"/>
    </source>
</evidence>
<dbReference type="RefSeq" id="WP_094021305.1">
    <property type="nucleotide sequence ID" value="NZ_FXYF01000006.1"/>
</dbReference>
<dbReference type="InterPro" id="IPR003692">
    <property type="entry name" value="Hydantoinase_B"/>
</dbReference>
<dbReference type="PANTHER" id="PTHR11365:SF23">
    <property type="entry name" value="HYPOTHETICAL 5-OXOPROLINASE (EUROFUNG)-RELATED"/>
    <property type="match status" value="1"/>
</dbReference>
<evidence type="ECO:0000256" key="1">
    <source>
        <dbReference type="SAM" id="MobiDB-lite"/>
    </source>
</evidence>
<dbReference type="Pfam" id="PF02538">
    <property type="entry name" value="Hydantoinase_B"/>
    <property type="match status" value="1"/>
</dbReference>
<protein>
    <submittedName>
        <fullName evidence="3">Acetophenone carboxylase delta subunit</fullName>
        <ecNumber evidence="3">6.4.1.8</ecNumber>
    </submittedName>
</protein>
<proteinExistence type="predicted"/>
<dbReference type="GO" id="GO:0017168">
    <property type="term" value="F:5-oxoprolinase (ATP-hydrolyzing) activity"/>
    <property type="evidence" value="ECO:0007669"/>
    <property type="project" value="TreeGrafter"/>
</dbReference>
<dbReference type="AlphaFoldDB" id="A0A238KG83"/>
<dbReference type="GO" id="GO:0006749">
    <property type="term" value="P:glutathione metabolic process"/>
    <property type="evidence" value="ECO:0007669"/>
    <property type="project" value="TreeGrafter"/>
</dbReference>
<evidence type="ECO:0000259" key="2">
    <source>
        <dbReference type="Pfam" id="PF02538"/>
    </source>
</evidence>
<dbReference type="GO" id="GO:0005829">
    <property type="term" value="C:cytosol"/>
    <property type="evidence" value="ECO:0007669"/>
    <property type="project" value="TreeGrafter"/>
</dbReference>
<dbReference type="EMBL" id="FXYF01000006">
    <property type="protein sequence ID" value="SMX41869.1"/>
    <property type="molecule type" value="Genomic_DNA"/>
</dbReference>
<dbReference type="InterPro" id="IPR045079">
    <property type="entry name" value="Oxoprolinase-like"/>
</dbReference>
<dbReference type="EC" id="6.4.1.8" evidence="3"/>
<organism evidence="3 4">
    <name type="scientific">Maliponia aquimaris</name>
    <dbReference type="NCBI Taxonomy" id="1673631"/>
    <lineage>
        <taxon>Bacteria</taxon>
        <taxon>Pseudomonadati</taxon>
        <taxon>Pseudomonadota</taxon>
        <taxon>Alphaproteobacteria</taxon>
        <taxon>Rhodobacterales</taxon>
        <taxon>Paracoccaceae</taxon>
        <taxon>Maliponia</taxon>
    </lineage>
</organism>
<keyword evidence="3" id="KW-0436">Ligase</keyword>
<dbReference type="GO" id="GO:0016874">
    <property type="term" value="F:ligase activity"/>
    <property type="evidence" value="ECO:0007669"/>
    <property type="project" value="UniProtKB-KW"/>
</dbReference>
<evidence type="ECO:0000313" key="3">
    <source>
        <dbReference type="EMBL" id="SMX41869.1"/>
    </source>
</evidence>
<reference evidence="3 4" key="1">
    <citation type="submission" date="2017-05" db="EMBL/GenBank/DDBJ databases">
        <authorList>
            <person name="Song R."/>
            <person name="Chenine A.L."/>
            <person name="Ruprecht R.M."/>
        </authorList>
    </citation>
    <scope>NUCLEOTIDE SEQUENCE [LARGE SCALE GENOMIC DNA]</scope>
    <source>
        <strain evidence="3 4">CECT 8898</strain>
    </source>
</reference>
<gene>
    <name evidence="3" type="primary">apc4_1</name>
    <name evidence="3" type="ORF">MAA8898_02476</name>
</gene>
<sequence>MSEPSKVAYQVMWTRLISVVEEQAQALIRTAFSTSVREAGDLSAGVYDDAGQMLAQAVTGTPGHVNAMADAVGHFIRRIGRQNMFPGDVYLTNDPWEGTGHKHDITVVTPVFNAAKLIGFFACTAHVTDIGGRGFGADANDVHEEGLYLPIMKFAERGETDRTLLMIIRGNVREPDQLVGDIHALATCNEIGRRRLLEMMEEFSLEDLSGISDFILTNSRTATLERINALKPGSAEGHMRIDGYDRPIDLHVKLTIEPDRILADWTGTSGTDRKGINVPMVYTKAYACYALKCAIAPEIPNNAASLAPFEVTAPENTIVNALFPAPVALRHVIGHMVPDTVYDALDKLLPDTVPAEGAGCLCNFQLSLRPAPGARNARRAEVLTFNSGGSGARPGLDGMSATAFPSGVMTMPVEATEQAGPVIIWRKELRPDSGGAGQHRGGLGQFMQVGAREGHEFDISAMLDRIHHPARGRRGGMAGGATSITRSDGTAMRGKGRQSVPEGQRVVMEFPGGGGYGDPAQRDPAQVRRDIALGYITPQHAAQHYGIPESESAEILLRARLGDSF</sequence>
<name>A0A238KG83_9RHOB</name>
<dbReference type="OrthoDB" id="9761586at2"/>
<keyword evidence="4" id="KW-1185">Reference proteome</keyword>
<dbReference type="Proteomes" id="UP000207598">
    <property type="component" value="Unassembled WGS sequence"/>
</dbReference>
<dbReference type="PANTHER" id="PTHR11365">
    <property type="entry name" value="5-OXOPROLINASE RELATED"/>
    <property type="match status" value="1"/>
</dbReference>
<accession>A0A238KG83</accession>